<keyword evidence="3" id="KW-1003">Cell membrane</keyword>
<evidence type="ECO:0000256" key="3">
    <source>
        <dbReference type="ARBA" id="ARBA00022475"/>
    </source>
</evidence>
<dbReference type="Proteomes" id="UP000621510">
    <property type="component" value="Unassembled WGS sequence"/>
</dbReference>
<evidence type="ECO:0000256" key="2">
    <source>
        <dbReference type="ARBA" id="ARBA00022448"/>
    </source>
</evidence>
<feature type="transmembrane region" description="Helical" evidence="7">
    <location>
        <begin position="22"/>
        <end position="47"/>
    </location>
</feature>
<evidence type="ECO:0000256" key="6">
    <source>
        <dbReference type="ARBA" id="ARBA00023136"/>
    </source>
</evidence>
<proteinExistence type="inferred from homology"/>
<reference evidence="9 10" key="1">
    <citation type="submission" date="2021-01" db="EMBL/GenBank/DDBJ databases">
        <title>WGS of actinomycetes isolated from Thailand.</title>
        <authorList>
            <person name="Thawai C."/>
        </authorList>
    </citation>
    <scope>NUCLEOTIDE SEQUENCE [LARGE SCALE GENOMIC DNA]</scope>
    <source>
        <strain evidence="9 10">CA3R110</strain>
    </source>
</reference>
<keyword evidence="4 7" id="KW-0812">Transmembrane</keyword>
<dbReference type="SUPFAM" id="SSF161098">
    <property type="entry name" value="MetI-like"/>
    <property type="match status" value="1"/>
</dbReference>
<dbReference type="CDD" id="cd06261">
    <property type="entry name" value="TM_PBP2"/>
    <property type="match status" value="1"/>
</dbReference>
<dbReference type="EMBL" id="JAERRG010000024">
    <property type="protein sequence ID" value="MBL1118607.1"/>
    <property type="molecule type" value="Genomic_DNA"/>
</dbReference>
<feature type="transmembrane region" description="Helical" evidence="7">
    <location>
        <begin position="255"/>
        <end position="281"/>
    </location>
</feature>
<dbReference type="InterPro" id="IPR045621">
    <property type="entry name" value="BPD_transp_1_N"/>
</dbReference>
<evidence type="ECO:0000259" key="8">
    <source>
        <dbReference type="PROSITE" id="PS50928"/>
    </source>
</evidence>
<feature type="transmembrane region" description="Helical" evidence="7">
    <location>
        <begin position="122"/>
        <end position="145"/>
    </location>
</feature>
<evidence type="ECO:0000256" key="7">
    <source>
        <dbReference type="RuleBase" id="RU363032"/>
    </source>
</evidence>
<evidence type="ECO:0000256" key="4">
    <source>
        <dbReference type="ARBA" id="ARBA00022692"/>
    </source>
</evidence>
<keyword evidence="10" id="KW-1185">Reference proteome</keyword>
<dbReference type="Gene3D" id="1.10.3720.10">
    <property type="entry name" value="MetI-like"/>
    <property type="match status" value="1"/>
</dbReference>
<dbReference type="Pfam" id="PF00528">
    <property type="entry name" value="BPD_transp_1"/>
    <property type="match status" value="1"/>
</dbReference>
<feature type="transmembrane region" description="Helical" evidence="7">
    <location>
        <begin position="301"/>
        <end position="320"/>
    </location>
</feature>
<comment type="caution">
    <text evidence="9">The sequence shown here is derived from an EMBL/GenBank/DDBJ whole genome shotgun (WGS) entry which is preliminary data.</text>
</comment>
<organism evidence="9 10">
    <name type="scientific">Streptomyces endocoffeicus</name>
    <dbReference type="NCBI Taxonomy" id="2898945"/>
    <lineage>
        <taxon>Bacteria</taxon>
        <taxon>Bacillati</taxon>
        <taxon>Actinomycetota</taxon>
        <taxon>Actinomycetes</taxon>
        <taxon>Kitasatosporales</taxon>
        <taxon>Streptomycetaceae</taxon>
        <taxon>Streptomyces</taxon>
    </lineage>
</organism>
<protein>
    <submittedName>
        <fullName evidence="9">ABC transporter permease</fullName>
    </submittedName>
</protein>
<comment type="similarity">
    <text evidence="7">Belongs to the binding-protein-dependent transport system permease family.</text>
</comment>
<evidence type="ECO:0000256" key="5">
    <source>
        <dbReference type="ARBA" id="ARBA00022989"/>
    </source>
</evidence>
<keyword evidence="5 7" id="KW-1133">Transmembrane helix</keyword>
<evidence type="ECO:0000313" key="10">
    <source>
        <dbReference type="Proteomes" id="UP000621510"/>
    </source>
</evidence>
<feature type="domain" description="ABC transmembrane type-1" evidence="8">
    <location>
        <begin position="118"/>
        <end position="320"/>
    </location>
</feature>
<dbReference type="InterPro" id="IPR035906">
    <property type="entry name" value="MetI-like_sf"/>
</dbReference>
<keyword evidence="6 7" id="KW-0472">Membrane</keyword>
<dbReference type="PANTHER" id="PTHR43163">
    <property type="entry name" value="DIPEPTIDE TRANSPORT SYSTEM PERMEASE PROTEIN DPPB-RELATED"/>
    <property type="match status" value="1"/>
</dbReference>
<gene>
    <name evidence="9" type="ORF">JK364_40505</name>
</gene>
<dbReference type="Pfam" id="PF19300">
    <property type="entry name" value="BPD_transp_1_N"/>
    <property type="match status" value="1"/>
</dbReference>
<dbReference type="PANTHER" id="PTHR43163:SF6">
    <property type="entry name" value="DIPEPTIDE TRANSPORT SYSTEM PERMEASE PROTEIN DPPB-RELATED"/>
    <property type="match status" value="1"/>
</dbReference>
<dbReference type="InterPro" id="IPR000515">
    <property type="entry name" value="MetI-like"/>
</dbReference>
<comment type="subcellular location">
    <subcellularLocation>
        <location evidence="1 7">Cell membrane</location>
        <topology evidence="1 7">Multi-pass membrane protein</topology>
    </subcellularLocation>
</comment>
<accession>A0ABS1Q1Q5</accession>
<feature type="transmembrane region" description="Helical" evidence="7">
    <location>
        <begin position="200"/>
        <end position="220"/>
    </location>
</feature>
<sequence>MSSAVLPGPAARRTGSRAGKRLAAILSPFVQAIVVTLLVMVITFFLIRTLLGDPAVVLIGGNTGASPQRIAALRAELGLDKPLLVQFLGYLAGLLHGDLGNSFQHPGTTVASVVVNGAGVTFALVGVALLISCVVGIGVGLLAAGGNRPVFDNIVRVFSLIGLAAPGALVGLVLILTVALGGRLFPAGGWGSGYPDSFQYLFLPAVTVSFWLTPIILRVVRTRAGEVLHEPFAEAAAARGMSRARLMLRHVAPNCAGPVLAVIGVSLSYLISGAVIVEIVYGLPGIGRAMTTAVGSLDFPVIQGIVLLTGAVVVVLNLIAEVATRVIDPRAAR</sequence>
<dbReference type="PROSITE" id="PS50928">
    <property type="entry name" value="ABC_TM1"/>
    <property type="match status" value="1"/>
</dbReference>
<name>A0ABS1Q1Q5_9ACTN</name>
<evidence type="ECO:0000256" key="1">
    <source>
        <dbReference type="ARBA" id="ARBA00004651"/>
    </source>
</evidence>
<dbReference type="RefSeq" id="WP_201856425.1">
    <property type="nucleotide sequence ID" value="NZ_JAERRG010000024.1"/>
</dbReference>
<feature type="transmembrane region" description="Helical" evidence="7">
    <location>
        <begin position="157"/>
        <end position="180"/>
    </location>
</feature>
<keyword evidence="2 7" id="KW-0813">Transport</keyword>
<evidence type="ECO:0000313" key="9">
    <source>
        <dbReference type="EMBL" id="MBL1118607.1"/>
    </source>
</evidence>